<sequence length="160" mass="16866">MMPLFLGLRSTVSRDGIGSVGVVEVETSVIFPNFVNPFIGVSDCQCRSSEIKTVALRYLLATIRGKQMEKRANNGGSGSYWWWAAASGVQFVWGIYSFRKGYSGDSRLMPLKAFGVASLFVGATATATVGTLSASGINSVKDAIEAGASIRSGLGVKGRG</sequence>
<proteinExistence type="predicted"/>
<protein>
    <submittedName>
        <fullName evidence="1">Uncharacterized protein</fullName>
    </submittedName>
</protein>
<keyword evidence="2" id="KW-1185">Reference proteome</keyword>
<dbReference type="Proteomes" id="UP001056120">
    <property type="component" value="Linkage Group LG26"/>
</dbReference>
<accession>A0ACB8Z8Q6</accession>
<dbReference type="EMBL" id="CM042043">
    <property type="protein sequence ID" value="KAI3693871.1"/>
    <property type="molecule type" value="Genomic_DNA"/>
</dbReference>
<evidence type="ECO:0000313" key="1">
    <source>
        <dbReference type="EMBL" id="KAI3693871.1"/>
    </source>
</evidence>
<gene>
    <name evidence="1" type="ORF">L1987_76826</name>
</gene>
<organism evidence="1 2">
    <name type="scientific">Smallanthus sonchifolius</name>
    <dbReference type="NCBI Taxonomy" id="185202"/>
    <lineage>
        <taxon>Eukaryota</taxon>
        <taxon>Viridiplantae</taxon>
        <taxon>Streptophyta</taxon>
        <taxon>Embryophyta</taxon>
        <taxon>Tracheophyta</taxon>
        <taxon>Spermatophyta</taxon>
        <taxon>Magnoliopsida</taxon>
        <taxon>eudicotyledons</taxon>
        <taxon>Gunneridae</taxon>
        <taxon>Pentapetalae</taxon>
        <taxon>asterids</taxon>
        <taxon>campanulids</taxon>
        <taxon>Asterales</taxon>
        <taxon>Asteraceae</taxon>
        <taxon>Asteroideae</taxon>
        <taxon>Heliantheae alliance</taxon>
        <taxon>Millerieae</taxon>
        <taxon>Smallanthus</taxon>
    </lineage>
</organism>
<evidence type="ECO:0000313" key="2">
    <source>
        <dbReference type="Proteomes" id="UP001056120"/>
    </source>
</evidence>
<reference evidence="2" key="1">
    <citation type="journal article" date="2022" name="Mol. Ecol. Resour.">
        <title>The genomes of chicory, endive, great burdock and yacon provide insights into Asteraceae palaeo-polyploidization history and plant inulin production.</title>
        <authorList>
            <person name="Fan W."/>
            <person name="Wang S."/>
            <person name="Wang H."/>
            <person name="Wang A."/>
            <person name="Jiang F."/>
            <person name="Liu H."/>
            <person name="Zhao H."/>
            <person name="Xu D."/>
            <person name="Zhang Y."/>
        </authorList>
    </citation>
    <scope>NUCLEOTIDE SEQUENCE [LARGE SCALE GENOMIC DNA]</scope>
    <source>
        <strain evidence="2">cv. Yunnan</strain>
    </source>
</reference>
<reference evidence="1 2" key="2">
    <citation type="journal article" date="2022" name="Mol. Ecol. Resour.">
        <title>The genomes of chicory, endive, great burdock and yacon provide insights into Asteraceae paleo-polyploidization history and plant inulin production.</title>
        <authorList>
            <person name="Fan W."/>
            <person name="Wang S."/>
            <person name="Wang H."/>
            <person name="Wang A."/>
            <person name="Jiang F."/>
            <person name="Liu H."/>
            <person name="Zhao H."/>
            <person name="Xu D."/>
            <person name="Zhang Y."/>
        </authorList>
    </citation>
    <scope>NUCLEOTIDE SEQUENCE [LARGE SCALE GENOMIC DNA]</scope>
    <source>
        <strain evidence="2">cv. Yunnan</strain>
        <tissue evidence="1">Leaves</tissue>
    </source>
</reference>
<name>A0ACB8Z8Q6_9ASTR</name>
<comment type="caution">
    <text evidence="1">The sequence shown here is derived from an EMBL/GenBank/DDBJ whole genome shotgun (WGS) entry which is preliminary data.</text>
</comment>